<dbReference type="SUPFAM" id="SSF56784">
    <property type="entry name" value="HAD-like"/>
    <property type="match status" value="1"/>
</dbReference>
<keyword evidence="9 19" id="KW-1278">Translocase</keyword>
<comment type="similarity">
    <text evidence="3 19">Belongs to the cation transport ATPase (P-type) (TC 3.A.3) family. Type IV subfamily.</text>
</comment>
<feature type="binding site" evidence="18">
    <location>
        <position position="530"/>
    </location>
    <ligand>
        <name>Mg(2+)</name>
        <dbReference type="ChEBI" id="CHEBI:18420"/>
    </ligand>
</feature>
<evidence type="ECO:0000256" key="18">
    <source>
        <dbReference type="PIRSR" id="PIRSR606539-3"/>
    </source>
</evidence>
<dbReference type="InterPro" id="IPR044492">
    <property type="entry name" value="P_typ_ATPase_HD_dom"/>
</dbReference>
<proteinExistence type="inferred from homology"/>
<dbReference type="NCBIfam" id="TIGR01494">
    <property type="entry name" value="ATPase_P-type"/>
    <property type="match status" value="3"/>
</dbReference>
<dbReference type="EMBL" id="SGPK01000233">
    <property type="protein sequence ID" value="THH05844.1"/>
    <property type="molecule type" value="Genomic_DNA"/>
</dbReference>
<dbReference type="Gene3D" id="3.40.50.1000">
    <property type="entry name" value="HAD superfamily/HAD-like"/>
    <property type="match status" value="1"/>
</dbReference>
<feature type="transmembrane region" description="Helical" evidence="19">
    <location>
        <begin position="1144"/>
        <end position="1167"/>
    </location>
</feature>
<dbReference type="InterPro" id="IPR001757">
    <property type="entry name" value="P_typ_ATPase"/>
</dbReference>
<evidence type="ECO:0000256" key="7">
    <source>
        <dbReference type="ARBA" id="ARBA00022840"/>
    </source>
</evidence>
<feature type="binding site" evidence="17">
    <location>
        <position position="819"/>
    </location>
    <ligand>
        <name>ATP</name>
        <dbReference type="ChEBI" id="CHEBI:30616"/>
    </ligand>
</feature>
<feature type="region of interest" description="Disordered" evidence="20">
    <location>
        <begin position="1"/>
        <end position="58"/>
    </location>
</feature>
<feature type="region of interest" description="Disordered" evidence="20">
    <location>
        <begin position="72"/>
        <end position="95"/>
    </location>
</feature>
<dbReference type="InterPro" id="IPR023214">
    <property type="entry name" value="HAD_sf"/>
</dbReference>
<dbReference type="SFLD" id="SFLDS00003">
    <property type="entry name" value="Haloacid_Dehalogenase"/>
    <property type="match status" value="1"/>
</dbReference>
<dbReference type="InterPro" id="IPR008250">
    <property type="entry name" value="ATPase_P-typ_transduc_dom_A_sf"/>
</dbReference>
<dbReference type="Pfam" id="PF13246">
    <property type="entry name" value="Cation_ATPase"/>
    <property type="match status" value="1"/>
</dbReference>
<dbReference type="GO" id="GO:0000287">
    <property type="term" value="F:magnesium ion binding"/>
    <property type="evidence" value="ECO:0007669"/>
    <property type="project" value="UniProtKB-UniRule"/>
</dbReference>
<dbReference type="FunFam" id="3.40.1110.10:FF:000064">
    <property type="entry name" value="Phospholipid-transporting ATPase"/>
    <property type="match status" value="1"/>
</dbReference>
<dbReference type="InterPro" id="IPR032630">
    <property type="entry name" value="P_typ_ATPase_c"/>
</dbReference>
<feature type="binding site" evidence="17">
    <location>
        <position position="531"/>
    </location>
    <ligand>
        <name>ATP</name>
        <dbReference type="ChEBI" id="CHEBI:30616"/>
    </ligand>
</feature>
<dbReference type="PROSITE" id="PS00154">
    <property type="entry name" value="ATPASE_E1_E2"/>
    <property type="match status" value="1"/>
</dbReference>
<dbReference type="InterPro" id="IPR023298">
    <property type="entry name" value="ATPase_P-typ_TM_dom_sf"/>
</dbReference>
<dbReference type="GO" id="GO:0006892">
    <property type="term" value="P:post-Golgi vesicle-mediated transport"/>
    <property type="evidence" value="ECO:0007669"/>
    <property type="project" value="TreeGrafter"/>
</dbReference>
<dbReference type="SUPFAM" id="SSF81660">
    <property type="entry name" value="Metal cation-transporting ATPase, ATP-binding domain N"/>
    <property type="match status" value="1"/>
</dbReference>
<evidence type="ECO:0000256" key="4">
    <source>
        <dbReference type="ARBA" id="ARBA00022692"/>
    </source>
</evidence>
<evidence type="ECO:0000259" key="23">
    <source>
        <dbReference type="Pfam" id="PF16212"/>
    </source>
</evidence>
<keyword evidence="6 17" id="KW-0547">Nucleotide-binding</keyword>
<dbReference type="GO" id="GO:0016887">
    <property type="term" value="F:ATP hydrolysis activity"/>
    <property type="evidence" value="ECO:0007669"/>
    <property type="project" value="InterPro"/>
</dbReference>
<evidence type="ECO:0000256" key="20">
    <source>
        <dbReference type="SAM" id="MobiDB-lite"/>
    </source>
</evidence>
<evidence type="ECO:0000256" key="3">
    <source>
        <dbReference type="ARBA" id="ARBA00008109"/>
    </source>
</evidence>
<feature type="active site" description="4-aspartylphosphate intermediate" evidence="16">
    <location>
        <position position="530"/>
    </location>
</feature>
<keyword evidence="11" id="KW-0333">Golgi apparatus</keyword>
<organism evidence="24 25">
    <name type="scientific">Phellinidium pouzarii</name>
    <dbReference type="NCBI Taxonomy" id="167371"/>
    <lineage>
        <taxon>Eukaryota</taxon>
        <taxon>Fungi</taxon>
        <taxon>Dikarya</taxon>
        <taxon>Basidiomycota</taxon>
        <taxon>Agaricomycotina</taxon>
        <taxon>Agaricomycetes</taxon>
        <taxon>Hymenochaetales</taxon>
        <taxon>Hymenochaetaceae</taxon>
        <taxon>Phellinidium</taxon>
    </lineage>
</organism>
<evidence type="ECO:0000259" key="22">
    <source>
        <dbReference type="Pfam" id="PF16209"/>
    </source>
</evidence>
<evidence type="ECO:0000256" key="5">
    <source>
        <dbReference type="ARBA" id="ARBA00022723"/>
    </source>
</evidence>
<feature type="compositionally biased region" description="Polar residues" evidence="20">
    <location>
        <begin position="11"/>
        <end position="24"/>
    </location>
</feature>
<evidence type="ECO:0000256" key="10">
    <source>
        <dbReference type="ARBA" id="ARBA00022989"/>
    </source>
</evidence>
<dbReference type="InterPro" id="IPR023299">
    <property type="entry name" value="ATPase_P-typ_cyto_dom_N"/>
</dbReference>
<feature type="binding site" evidence="17">
    <location>
        <position position="704"/>
    </location>
    <ligand>
        <name>ATP</name>
        <dbReference type="ChEBI" id="CHEBI:30616"/>
    </ligand>
</feature>
<feature type="binding site" evidence="18">
    <location>
        <position position="935"/>
    </location>
    <ligand>
        <name>Mg(2+)</name>
        <dbReference type="ChEBI" id="CHEBI:18420"/>
    </ligand>
</feature>
<dbReference type="Pfam" id="PF00122">
    <property type="entry name" value="E1-E2_ATPase"/>
    <property type="match status" value="1"/>
</dbReference>
<evidence type="ECO:0000256" key="13">
    <source>
        <dbReference type="ARBA" id="ARBA00034036"/>
    </source>
</evidence>
<evidence type="ECO:0000256" key="11">
    <source>
        <dbReference type="ARBA" id="ARBA00023034"/>
    </source>
</evidence>
<evidence type="ECO:0000259" key="21">
    <source>
        <dbReference type="Pfam" id="PF00122"/>
    </source>
</evidence>
<feature type="binding site" evidence="18">
    <location>
        <position position="532"/>
    </location>
    <ligand>
        <name>Mg(2+)</name>
        <dbReference type="ChEBI" id="CHEBI:18420"/>
    </ligand>
</feature>
<dbReference type="NCBIfam" id="TIGR01652">
    <property type="entry name" value="ATPase-Plipid"/>
    <property type="match status" value="1"/>
</dbReference>
<keyword evidence="5 18" id="KW-0479">Metal-binding</keyword>
<feature type="binding site" evidence="17">
    <location>
        <position position="938"/>
    </location>
    <ligand>
        <name>ATP</name>
        <dbReference type="ChEBI" id="CHEBI:30616"/>
    </ligand>
</feature>
<evidence type="ECO:0000256" key="15">
    <source>
        <dbReference type="ARBA" id="ARBA00051303"/>
    </source>
</evidence>
<keyword evidence="25" id="KW-1185">Reference proteome</keyword>
<evidence type="ECO:0000256" key="12">
    <source>
        <dbReference type="ARBA" id="ARBA00023136"/>
    </source>
</evidence>
<dbReference type="GO" id="GO:0005886">
    <property type="term" value="C:plasma membrane"/>
    <property type="evidence" value="ECO:0007669"/>
    <property type="project" value="TreeGrafter"/>
</dbReference>
<dbReference type="OrthoDB" id="377733at2759"/>
<reference evidence="24 25" key="1">
    <citation type="submission" date="2019-02" db="EMBL/GenBank/DDBJ databases">
        <title>Genome sequencing of the rare red list fungi Phellinidium pouzarii.</title>
        <authorList>
            <person name="Buettner E."/>
            <person name="Kellner H."/>
        </authorList>
    </citation>
    <scope>NUCLEOTIDE SEQUENCE [LARGE SCALE GENOMIC DNA]</scope>
    <source>
        <strain evidence="24 25">DSM 108285</strain>
    </source>
</reference>
<protein>
    <recommendedName>
        <fullName evidence="19">Phospholipid-transporting ATPase</fullName>
        <ecNumber evidence="19">7.6.2.1</ecNumber>
    </recommendedName>
</protein>
<comment type="caution">
    <text evidence="24">The sequence shown here is derived from an EMBL/GenBank/DDBJ whole genome shotgun (WGS) entry which is preliminary data.</text>
</comment>
<dbReference type="Pfam" id="PF16209">
    <property type="entry name" value="PhoLip_ATPase_N"/>
    <property type="match status" value="1"/>
</dbReference>
<evidence type="ECO:0000256" key="9">
    <source>
        <dbReference type="ARBA" id="ARBA00022967"/>
    </source>
</evidence>
<evidence type="ECO:0000313" key="24">
    <source>
        <dbReference type="EMBL" id="THH05844.1"/>
    </source>
</evidence>
<dbReference type="Proteomes" id="UP000308199">
    <property type="component" value="Unassembled WGS sequence"/>
</dbReference>
<feature type="binding site" evidence="17">
    <location>
        <position position="532"/>
    </location>
    <ligand>
        <name>ATP</name>
        <dbReference type="ChEBI" id="CHEBI:30616"/>
    </ligand>
</feature>
<feature type="binding site" evidence="17">
    <location>
        <position position="818"/>
    </location>
    <ligand>
        <name>ATP</name>
        <dbReference type="ChEBI" id="CHEBI:30616"/>
    </ligand>
</feature>
<keyword evidence="4 19" id="KW-0812">Transmembrane</keyword>
<dbReference type="SFLD" id="SFLDG00002">
    <property type="entry name" value="C1.7:_P-type_atpase_like"/>
    <property type="match status" value="1"/>
</dbReference>
<comment type="catalytic activity">
    <reaction evidence="14">
        <text>a 1,2-diacyl-sn-glycero-3-phosphoethanolamine(out) + ATP + H2O = a 1,2-diacyl-sn-glycero-3-phosphoethanolamine(in) + ADP + phosphate + H(+)</text>
        <dbReference type="Rhea" id="RHEA:66132"/>
        <dbReference type="ChEBI" id="CHEBI:15377"/>
        <dbReference type="ChEBI" id="CHEBI:15378"/>
        <dbReference type="ChEBI" id="CHEBI:30616"/>
        <dbReference type="ChEBI" id="CHEBI:43474"/>
        <dbReference type="ChEBI" id="CHEBI:64612"/>
        <dbReference type="ChEBI" id="CHEBI:456216"/>
    </reaction>
    <physiologicalReaction direction="left-to-right" evidence="14">
        <dbReference type="Rhea" id="RHEA:66133"/>
    </physiologicalReaction>
</comment>
<dbReference type="GO" id="GO:0032456">
    <property type="term" value="P:endocytic recycling"/>
    <property type="evidence" value="ECO:0007669"/>
    <property type="project" value="TreeGrafter"/>
</dbReference>
<feature type="transmembrane region" description="Helical" evidence="19">
    <location>
        <begin position="1179"/>
        <end position="1198"/>
    </location>
</feature>
<feature type="transmembrane region" description="Helical" evidence="19">
    <location>
        <begin position="1111"/>
        <end position="1132"/>
    </location>
</feature>
<dbReference type="SUPFAM" id="SSF81653">
    <property type="entry name" value="Calcium ATPase, transduction domain A"/>
    <property type="match status" value="1"/>
</dbReference>
<dbReference type="PANTHER" id="PTHR24092">
    <property type="entry name" value="PROBABLE PHOSPHOLIPID-TRANSPORTING ATPASE"/>
    <property type="match status" value="1"/>
</dbReference>
<evidence type="ECO:0000313" key="25">
    <source>
        <dbReference type="Proteomes" id="UP000308199"/>
    </source>
</evidence>
<dbReference type="InterPro" id="IPR032631">
    <property type="entry name" value="P-type_ATPase_N"/>
</dbReference>
<feature type="binding site" evidence="17">
    <location>
        <position position="530"/>
    </location>
    <ligand>
        <name>ATP</name>
        <dbReference type="ChEBI" id="CHEBI:30616"/>
    </ligand>
</feature>
<keyword evidence="8 18" id="KW-0460">Magnesium</keyword>
<dbReference type="GO" id="GO:0005524">
    <property type="term" value="F:ATP binding"/>
    <property type="evidence" value="ECO:0007669"/>
    <property type="project" value="UniProtKB-UniRule"/>
</dbReference>
<feature type="transmembrane region" description="Helical" evidence="19">
    <location>
        <begin position="465"/>
        <end position="487"/>
    </location>
</feature>
<dbReference type="FunFam" id="3.40.50.1000:FF:000010">
    <property type="entry name" value="Phospholipid-transporting ATPase"/>
    <property type="match status" value="1"/>
</dbReference>
<comment type="subcellular location">
    <subcellularLocation>
        <location evidence="2">Golgi apparatus</location>
        <location evidence="2">trans-Golgi network membrane</location>
        <topology evidence="2">Multi-pass membrane protein</topology>
    </subcellularLocation>
    <subcellularLocation>
        <location evidence="19">Membrane</location>
        <topology evidence="19">Multi-pass membrane protein</topology>
    </subcellularLocation>
</comment>
<dbReference type="Gene3D" id="3.40.1110.10">
    <property type="entry name" value="Calcium-transporting ATPase, cytoplasmic domain N"/>
    <property type="match status" value="1"/>
</dbReference>
<dbReference type="FunFam" id="2.70.150.10:FF:000026">
    <property type="entry name" value="Phospholipid-transporting ATPase"/>
    <property type="match status" value="1"/>
</dbReference>
<dbReference type="SUPFAM" id="SSF81665">
    <property type="entry name" value="Calcium ATPase, transmembrane domain M"/>
    <property type="match status" value="1"/>
</dbReference>
<keyword evidence="10 19" id="KW-1133">Transmembrane helix</keyword>
<dbReference type="GO" id="GO:0045332">
    <property type="term" value="P:phospholipid translocation"/>
    <property type="evidence" value="ECO:0007669"/>
    <property type="project" value="TreeGrafter"/>
</dbReference>
<dbReference type="GO" id="GO:0005802">
    <property type="term" value="C:trans-Golgi network"/>
    <property type="evidence" value="ECO:0007669"/>
    <property type="project" value="TreeGrafter"/>
</dbReference>
<feature type="domain" description="P-type ATPase N-terminal" evidence="22">
    <location>
        <begin position="159"/>
        <end position="215"/>
    </location>
</feature>
<dbReference type="GO" id="GO:0090556">
    <property type="term" value="F:phosphatidylserine floppase activity"/>
    <property type="evidence" value="ECO:0007669"/>
    <property type="project" value="RHEA"/>
</dbReference>
<feature type="transmembrane region" description="Helical" evidence="19">
    <location>
        <begin position="1032"/>
        <end position="1054"/>
    </location>
</feature>
<evidence type="ECO:0000256" key="1">
    <source>
        <dbReference type="ARBA" id="ARBA00001946"/>
    </source>
</evidence>
<evidence type="ECO:0000256" key="2">
    <source>
        <dbReference type="ARBA" id="ARBA00004166"/>
    </source>
</evidence>
<dbReference type="InterPro" id="IPR059000">
    <property type="entry name" value="ATPase_P-type_domA"/>
</dbReference>
<comment type="catalytic activity">
    <reaction evidence="13 19">
        <text>ATP + H2O + phospholipidSide 1 = ADP + phosphate + phospholipidSide 2.</text>
        <dbReference type="EC" id="7.6.2.1"/>
    </reaction>
</comment>
<accession>A0A4S4L3F6</accession>
<evidence type="ECO:0000256" key="17">
    <source>
        <dbReference type="PIRSR" id="PIRSR606539-2"/>
    </source>
</evidence>
<name>A0A4S4L3F6_9AGAM</name>
<feature type="binding site" evidence="17">
    <location>
        <position position="737"/>
    </location>
    <ligand>
        <name>ATP</name>
        <dbReference type="ChEBI" id="CHEBI:30616"/>
    </ligand>
</feature>
<keyword evidence="7 17" id="KW-0067">ATP-binding</keyword>
<feature type="transmembrane region" description="Helical" evidence="19">
    <location>
        <begin position="415"/>
        <end position="440"/>
    </location>
</feature>
<gene>
    <name evidence="24" type="ORF">EW145_g4502</name>
</gene>
<feature type="domain" description="P-type ATPase A" evidence="21">
    <location>
        <begin position="243"/>
        <end position="313"/>
    </location>
</feature>
<evidence type="ECO:0000256" key="19">
    <source>
        <dbReference type="RuleBase" id="RU362033"/>
    </source>
</evidence>
<sequence length="1287" mass="143570">MNGEDFARLVSSANPATRQYQPTINGYPPAHAHPQSSLQTLDPFFDDEDDMPDSAFGRPIAMQSTESGLPLRQAAANPAGHSKVTLPGSGQPQGWNFDDDIPVELPFSGSPSLAGPSSSLDKIMTPKRRRKWKWPWAKADMELKGERVIALNDEGGIYNGEYCSNYVSTSKYNAVTFVPKFLVEQFSKYANLFFLFTACIQQVPGVSPTNQYTTIVPLAVVLLASAFKETQEDVKRHQSDAELNSRPAKVLQANGSFAERKWRNIRVGDVVRLESNDFIPADLVLLSSSEPEGLCYIETSNLDGETNLKIKQANSLTAHLTAPPLVTALRGSLRSEQPNNSLYTFEGTLDLISEQGIPKQIPLGPDQILLRGAQMRNTPWIYGLVVFTGHETKLMRNATAAPIKRTAVERQVNQIIIFLFILLLALSIGSTIGSSIRTWFLSSAQWYLFETNSISGRARGFIEDILTFIILYNNLIPISLIVTMEVVKFQQAQLINSDLDMYYAKTDTAALCRTSSLVEELGQIEYVFSDKTGTLTRNEMEFRCCSVAGVPYAELVDDNKRGGNEEEGKEGWRSFSELRAVLGSGGGGAGNPFIDLSEQGDGAAEKQVAMEFLSLLAVCHTVIPELKDGKMVYQASSPDEAALVAGAELLGYQFHTRKPKSVFVNIQGVSREYEILNVCEFNSTRKRMSTVVRTPEGQIKLYCKGADTVILERLGKSQPYVEKTLAHLEDYATDGLRTLCLASRDISEAEYREWAAIYSQAAATINGRGEALDEAAEIIEKDMFLLGATAIEDKLQEGVPDTIHTLQMAGIKVWVLTGDRQETAINIGLSCRLISESMNLVIVNEVTAIATKDFISKRLNAITSQRKSGELEDLALIIDGKSLSFALEKDISKTFLELAIMCKAVICCRVSPLQKALVVKLVKKNQKAILLAIGDGANDVSMIQAAHVGVGISGVEGLQAARSSDVAISQFRFLKKLLLVHGAWSYRRLSKLILYSFYKNITLYMTQFWFSFFNNFSGQVSFESWTFSLYNVVFTVLPPLVIGVFDQFVSARILDRYPQLYVLGQKNTFFTKTAFWQWVVNAFFHSLILFAFSVVLFWGDLKQSTGLDCGLWFWGTTLYLATLLTVLGKAALVSDIWTKYTAAAIPGSFAFTMLFLPLYAVVAPLIGFSKEYQGIVPRLWTDAVFYFMLLLVPLVCLARDYGWKYYRRTYAPESYHIAQELQKYNIPDYRPRQEQFQKAIKKVRAVQRMRRNRGFAFSQTEDPGRQDQARLIRAYDTTKTHARPSGY</sequence>
<comment type="cofactor">
    <cofactor evidence="1 18">
        <name>Mg(2+)</name>
        <dbReference type="ChEBI" id="CHEBI:18420"/>
    </cofactor>
</comment>
<evidence type="ECO:0000256" key="6">
    <source>
        <dbReference type="ARBA" id="ARBA00022741"/>
    </source>
</evidence>
<dbReference type="SFLD" id="SFLDF00027">
    <property type="entry name" value="p-type_atpase"/>
    <property type="match status" value="1"/>
</dbReference>
<feature type="binding site" evidence="17">
    <location>
        <position position="909"/>
    </location>
    <ligand>
        <name>ATP</name>
        <dbReference type="ChEBI" id="CHEBI:30616"/>
    </ligand>
</feature>
<dbReference type="EC" id="7.6.2.1" evidence="19"/>
<feature type="transmembrane region" description="Helical" evidence="19">
    <location>
        <begin position="1075"/>
        <end position="1099"/>
    </location>
</feature>
<dbReference type="InterPro" id="IPR006539">
    <property type="entry name" value="P-type_ATPase_IV"/>
</dbReference>
<feature type="domain" description="P-type ATPase C-terminal" evidence="23">
    <location>
        <begin position="961"/>
        <end position="1212"/>
    </location>
</feature>
<evidence type="ECO:0000256" key="16">
    <source>
        <dbReference type="PIRSR" id="PIRSR606539-1"/>
    </source>
</evidence>
<feature type="binding site" evidence="17">
    <location>
        <position position="939"/>
    </location>
    <ligand>
        <name>ATP</name>
        <dbReference type="ChEBI" id="CHEBI:30616"/>
    </ligand>
</feature>
<feature type="binding site" evidence="18">
    <location>
        <position position="939"/>
    </location>
    <ligand>
        <name>Mg(2+)</name>
        <dbReference type="ChEBI" id="CHEBI:18420"/>
    </ligand>
</feature>
<dbReference type="CDD" id="cd02073">
    <property type="entry name" value="P-type_ATPase_APLT_Dnf-like"/>
    <property type="match status" value="1"/>
</dbReference>
<dbReference type="PRINTS" id="PR00119">
    <property type="entry name" value="CATATPASE"/>
</dbReference>
<dbReference type="Gene3D" id="2.70.150.10">
    <property type="entry name" value="Calcium-transporting ATPase, cytoplasmic transduction domain A"/>
    <property type="match status" value="1"/>
</dbReference>
<dbReference type="Pfam" id="PF16212">
    <property type="entry name" value="PhoLip_ATPase_C"/>
    <property type="match status" value="1"/>
</dbReference>
<dbReference type="InterPro" id="IPR018303">
    <property type="entry name" value="ATPase_P-typ_P_site"/>
</dbReference>
<feature type="binding site" evidence="17">
    <location>
        <position position="817"/>
    </location>
    <ligand>
        <name>ATP</name>
        <dbReference type="ChEBI" id="CHEBI:30616"/>
    </ligand>
</feature>
<evidence type="ECO:0000256" key="8">
    <source>
        <dbReference type="ARBA" id="ARBA00022842"/>
    </source>
</evidence>
<comment type="catalytic activity">
    <reaction evidence="15">
        <text>a 1,2-diacyl-sn-glycero-3-phospho-L-serine(out) + ATP + H2O = a 1,2-diacyl-sn-glycero-3-phospho-L-serine(in) + ADP + phosphate + H(+)</text>
        <dbReference type="Rhea" id="RHEA:38567"/>
        <dbReference type="ChEBI" id="CHEBI:15377"/>
        <dbReference type="ChEBI" id="CHEBI:15378"/>
        <dbReference type="ChEBI" id="CHEBI:30616"/>
        <dbReference type="ChEBI" id="CHEBI:43474"/>
        <dbReference type="ChEBI" id="CHEBI:57262"/>
        <dbReference type="ChEBI" id="CHEBI:456216"/>
    </reaction>
    <physiologicalReaction direction="left-to-right" evidence="15">
        <dbReference type="Rhea" id="RHEA:38568"/>
    </physiologicalReaction>
</comment>
<dbReference type="InterPro" id="IPR036412">
    <property type="entry name" value="HAD-like_sf"/>
</dbReference>
<evidence type="ECO:0000256" key="14">
    <source>
        <dbReference type="ARBA" id="ARBA00049128"/>
    </source>
</evidence>
<dbReference type="PANTHER" id="PTHR24092:SF150">
    <property type="entry name" value="PHOSPHOLIPID-TRANSPORTING ATPASE"/>
    <property type="match status" value="1"/>
</dbReference>
<feature type="binding site" evidence="17">
    <location>
        <position position="640"/>
    </location>
    <ligand>
        <name>ATP</name>
        <dbReference type="ChEBI" id="CHEBI:30616"/>
    </ligand>
</feature>
<feature type="binding site" evidence="17">
    <location>
        <position position="681"/>
    </location>
    <ligand>
        <name>ATP</name>
        <dbReference type="ChEBI" id="CHEBI:30616"/>
    </ligand>
</feature>
<keyword evidence="12 19" id="KW-0472">Membrane</keyword>
<feature type="binding site" evidence="17">
    <location>
        <position position="915"/>
    </location>
    <ligand>
        <name>ATP</name>
        <dbReference type="ChEBI" id="CHEBI:30616"/>
    </ligand>
</feature>